<name>A0A1H3VNY3_9BACT</name>
<feature type="domain" description="AMP-dependent synthetase/ligase" evidence="1">
    <location>
        <begin position="80"/>
        <end position="289"/>
    </location>
</feature>
<evidence type="ECO:0000313" key="3">
    <source>
        <dbReference type="Proteomes" id="UP000199409"/>
    </source>
</evidence>
<evidence type="ECO:0000313" key="2">
    <source>
        <dbReference type="EMBL" id="SDZ76480.1"/>
    </source>
</evidence>
<dbReference type="InterPro" id="IPR042099">
    <property type="entry name" value="ANL_N_sf"/>
</dbReference>
<organism evidence="2 3">
    <name type="scientific">Desulfuromusa kysingii</name>
    <dbReference type="NCBI Taxonomy" id="37625"/>
    <lineage>
        <taxon>Bacteria</taxon>
        <taxon>Pseudomonadati</taxon>
        <taxon>Thermodesulfobacteriota</taxon>
        <taxon>Desulfuromonadia</taxon>
        <taxon>Desulfuromonadales</taxon>
        <taxon>Geopsychrobacteraceae</taxon>
        <taxon>Desulfuromusa</taxon>
    </lineage>
</organism>
<dbReference type="RefSeq" id="WP_092344060.1">
    <property type="nucleotide sequence ID" value="NZ_FNQN01000001.1"/>
</dbReference>
<reference evidence="2 3" key="1">
    <citation type="submission" date="2016-10" db="EMBL/GenBank/DDBJ databases">
        <authorList>
            <person name="de Groot N.N."/>
        </authorList>
    </citation>
    <scope>NUCLEOTIDE SEQUENCE [LARGE SCALE GENOMIC DNA]</scope>
    <source>
        <strain evidence="2 3">DSM 7343</strain>
    </source>
</reference>
<dbReference type="Gene3D" id="3.40.50.12780">
    <property type="entry name" value="N-terminal domain of ligase-like"/>
    <property type="match status" value="1"/>
</dbReference>
<dbReference type="Pfam" id="PF00501">
    <property type="entry name" value="AMP-binding"/>
    <property type="match status" value="1"/>
</dbReference>
<sequence length="433" mass="46955">MLISAERQSHTRSAAEIDAQQLALLQNHLTYLQKASPYYQELFQRCNFLAAEFASLADLAQLPLTSKADLGEFNRKFLAVPEQQVVDICQTSGTTGEPVTIWQTDSDLERLARNEQIAFTAAGIVSSDRVLIGAALDRVFMAGLAYFLGLRRIGATAIRAGSGQPALVAELIRQQRPNVLVGVPSLLLMIAQQFRESGEDPAELGIEKVICIGEPVRNDDLSLSPLGETLQQSWSAQILGTYASTELATAFADCPAGCGGHLLPELVVVEIINDQGSPVAAGEAGEVVVTPLGVEGTPLLRYRTGDIARLHVEPCLCGRQTPRLGPILGRRTQMLKCRGTTLFPAAISRVLQGISAIHGHYLEVSSDFDLSDQLRVVVGCRDASLNAATIAELIAAKTRVKPEVVLVTPEEIKSKTIRPDMRKPVTFFDHRKR</sequence>
<dbReference type="InterPro" id="IPR000873">
    <property type="entry name" value="AMP-dep_synth/lig_dom"/>
</dbReference>
<dbReference type="AlphaFoldDB" id="A0A1H3VNY3"/>
<dbReference type="PANTHER" id="PTHR43845">
    <property type="entry name" value="BLR5969 PROTEIN"/>
    <property type="match status" value="1"/>
</dbReference>
<protein>
    <submittedName>
        <fullName evidence="2">Phenylacetate-CoA ligase</fullName>
    </submittedName>
</protein>
<dbReference type="GO" id="GO:0016874">
    <property type="term" value="F:ligase activity"/>
    <property type="evidence" value="ECO:0007669"/>
    <property type="project" value="UniProtKB-KW"/>
</dbReference>
<dbReference type="InterPro" id="IPR045851">
    <property type="entry name" value="AMP-bd_C_sf"/>
</dbReference>
<dbReference type="SUPFAM" id="SSF56801">
    <property type="entry name" value="Acetyl-CoA synthetase-like"/>
    <property type="match status" value="1"/>
</dbReference>
<dbReference type="STRING" id="37625.SAMN05660420_00190"/>
<keyword evidence="3" id="KW-1185">Reference proteome</keyword>
<dbReference type="Proteomes" id="UP000199409">
    <property type="component" value="Unassembled WGS sequence"/>
</dbReference>
<dbReference type="Gene3D" id="3.30.300.30">
    <property type="match status" value="1"/>
</dbReference>
<keyword evidence="2" id="KW-0436">Ligase</keyword>
<dbReference type="PANTHER" id="PTHR43845:SF1">
    <property type="entry name" value="BLR5969 PROTEIN"/>
    <property type="match status" value="1"/>
</dbReference>
<proteinExistence type="predicted"/>
<dbReference type="OrthoDB" id="580775at2"/>
<accession>A0A1H3VNY3</accession>
<evidence type="ECO:0000259" key="1">
    <source>
        <dbReference type="Pfam" id="PF00501"/>
    </source>
</evidence>
<dbReference type="EMBL" id="FNQN01000001">
    <property type="protein sequence ID" value="SDZ76480.1"/>
    <property type="molecule type" value="Genomic_DNA"/>
</dbReference>
<gene>
    <name evidence="2" type="ORF">SAMN05660420_00190</name>
</gene>